<name>A0A4Y7REY9_9FIRM</name>
<proteinExistence type="predicted"/>
<protein>
    <recommendedName>
        <fullName evidence="3">DUF763 domain-containing protein</fullName>
    </recommendedName>
</protein>
<comment type="caution">
    <text evidence="1">The sequence shown here is derived from an EMBL/GenBank/DDBJ whole genome shotgun (WGS) entry which is preliminary data.</text>
</comment>
<evidence type="ECO:0008006" key="3">
    <source>
        <dbReference type="Google" id="ProtNLM"/>
    </source>
</evidence>
<dbReference type="Pfam" id="PF05559">
    <property type="entry name" value="DUF763"/>
    <property type="match status" value="1"/>
</dbReference>
<evidence type="ECO:0000313" key="1">
    <source>
        <dbReference type="EMBL" id="TEB07568.1"/>
    </source>
</evidence>
<sequence length="381" mass="42115">MPGNWCSLYNRPSKEVMYMRTGIANLPLHGHHCPRWLFDRMVKLSSAIIEAVVEEYGPGEVLERLSDPFWFQALGCVVGFDWHSSGLTTVLCGALKQGLRPRQHDLGIYLAGGKAMASRKTPSEIEEYADRYGLTVDVPCLQYASRLSAKVDNTAVQDGFQIYHHVFAFTGDGRWAVVQQGMDQAGGWARRYHWLGDKLDSFVEEPHSAVCGEPARAVLNMVALESAGAREASLYLAQRPDEVIRTLKKIADMPADKFKTLNLPAAHPVPGANRIEKTLARLYDLQPSTFEGMLATEGVGPATVRAFALVAEVIYNAGASRKDPVRYSFAHGGKDGHPFPVNRQDYDRSISILERALRRARTGDSDNLKALKRLAGISAFV</sequence>
<dbReference type="Proteomes" id="UP000298324">
    <property type="component" value="Unassembled WGS sequence"/>
</dbReference>
<accession>A0A4Y7REY9</accession>
<organism evidence="1 2">
    <name type="scientific">Pelotomaculum schinkii</name>
    <dbReference type="NCBI Taxonomy" id="78350"/>
    <lineage>
        <taxon>Bacteria</taxon>
        <taxon>Bacillati</taxon>
        <taxon>Bacillota</taxon>
        <taxon>Clostridia</taxon>
        <taxon>Eubacteriales</taxon>
        <taxon>Desulfotomaculaceae</taxon>
        <taxon>Pelotomaculum</taxon>
    </lineage>
</organism>
<dbReference type="PANTHER" id="PTHR38597:SF1">
    <property type="entry name" value="BLL3834 PROTEIN"/>
    <property type="match status" value="1"/>
</dbReference>
<dbReference type="AlphaFoldDB" id="A0A4Y7REY9"/>
<reference evidence="1 2" key="1">
    <citation type="journal article" date="2018" name="Environ. Microbiol.">
        <title>Novel energy conservation strategies and behaviour of Pelotomaculum schinkii driving syntrophic propionate catabolism.</title>
        <authorList>
            <person name="Hidalgo-Ahumada C.A.P."/>
            <person name="Nobu M.K."/>
            <person name="Narihiro T."/>
            <person name="Tamaki H."/>
            <person name="Liu W.T."/>
            <person name="Kamagata Y."/>
            <person name="Stams A.J.M."/>
            <person name="Imachi H."/>
            <person name="Sousa D.Z."/>
        </authorList>
    </citation>
    <scope>NUCLEOTIDE SEQUENCE [LARGE SCALE GENOMIC DNA]</scope>
    <source>
        <strain evidence="1 2">HH</strain>
    </source>
</reference>
<evidence type="ECO:0000313" key="2">
    <source>
        <dbReference type="Proteomes" id="UP000298324"/>
    </source>
</evidence>
<gene>
    <name evidence="1" type="ORF">Psch_01123</name>
</gene>
<dbReference type="EMBL" id="QFGA01000001">
    <property type="protein sequence ID" value="TEB07568.1"/>
    <property type="molecule type" value="Genomic_DNA"/>
</dbReference>
<dbReference type="PANTHER" id="PTHR38597">
    <property type="entry name" value="BLL3834 PROTEIN"/>
    <property type="match status" value="1"/>
</dbReference>
<keyword evidence="2" id="KW-1185">Reference proteome</keyword>
<dbReference type="InterPro" id="IPR008482">
    <property type="entry name" value="DUF763"/>
</dbReference>